<accession>A0A2P4XZ11</accession>
<keyword evidence="2" id="KW-1185">Reference proteome</keyword>
<reference evidence="1 2" key="1">
    <citation type="journal article" date="2017" name="Genome Biol. Evol.">
        <title>Phytophthora megakarya and P. palmivora, closely related causal agents of cacao black pod rot, underwent increases in genome sizes and gene numbers by different mechanisms.</title>
        <authorList>
            <person name="Ali S.S."/>
            <person name="Shao J."/>
            <person name="Lary D.J."/>
            <person name="Kronmiller B."/>
            <person name="Shen D."/>
            <person name="Strem M.D."/>
            <person name="Amoako-Attah I."/>
            <person name="Akrofi A.Y."/>
            <person name="Begoude B.A."/>
            <person name="Ten Hoopen G.M."/>
            <person name="Coulibaly K."/>
            <person name="Kebe B.I."/>
            <person name="Melnick R.L."/>
            <person name="Guiltinan M.J."/>
            <person name="Tyler B.M."/>
            <person name="Meinhardt L.W."/>
            <person name="Bailey B.A."/>
        </authorList>
    </citation>
    <scope>NUCLEOTIDE SEQUENCE [LARGE SCALE GENOMIC DNA]</scope>
    <source>
        <strain evidence="2">sbr112.9</strain>
    </source>
</reference>
<dbReference type="AlphaFoldDB" id="A0A2P4XZ11"/>
<dbReference type="OrthoDB" id="10376894at2759"/>
<dbReference type="EMBL" id="NCKW01006774">
    <property type="protein sequence ID" value="POM70795.1"/>
    <property type="molecule type" value="Genomic_DNA"/>
</dbReference>
<dbReference type="Proteomes" id="UP000237271">
    <property type="component" value="Unassembled WGS sequence"/>
</dbReference>
<name>A0A2P4XZ11_9STRA</name>
<gene>
    <name evidence="1" type="ORF">PHPALM_12715</name>
</gene>
<protein>
    <submittedName>
        <fullName evidence="1">Uncharacterized protein</fullName>
    </submittedName>
</protein>
<organism evidence="1 2">
    <name type="scientific">Phytophthora palmivora</name>
    <dbReference type="NCBI Taxonomy" id="4796"/>
    <lineage>
        <taxon>Eukaryota</taxon>
        <taxon>Sar</taxon>
        <taxon>Stramenopiles</taxon>
        <taxon>Oomycota</taxon>
        <taxon>Peronosporomycetes</taxon>
        <taxon>Peronosporales</taxon>
        <taxon>Peronosporaceae</taxon>
        <taxon>Phytophthora</taxon>
    </lineage>
</organism>
<proteinExistence type="predicted"/>
<sequence>MTLVRKTLACVTSSSSVMTCEPALKLLPKIVDDHIALSIFRKAFDSEVAAMKPGEERQLKFQELVLRMWPSFVHWQESLPPSLLPPVKLPGLIPHSKTPDNIPPNGVSAASTTTNEENPQVVTQMRHNLLQASASSKLRLQDVRVTSTPFHVREVAFRRLL</sequence>
<comment type="caution">
    <text evidence="1">The sequence shown here is derived from an EMBL/GenBank/DDBJ whole genome shotgun (WGS) entry which is preliminary data.</text>
</comment>
<evidence type="ECO:0000313" key="1">
    <source>
        <dbReference type="EMBL" id="POM70795.1"/>
    </source>
</evidence>
<evidence type="ECO:0000313" key="2">
    <source>
        <dbReference type="Proteomes" id="UP000237271"/>
    </source>
</evidence>